<evidence type="ECO:0000313" key="10">
    <source>
        <dbReference type="Proteomes" id="UP000011096"/>
    </source>
</evidence>
<evidence type="ECO:0000256" key="1">
    <source>
        <dbReference type="ARBA" id="ARBA00004141"/>
    </source>
</evidence>
<dbReference type="RefSeq" id="XP_066008494.1">
    <property type="nucleotide sequence ID" value="XM_066152073.1"/>
</dbReference>
<comment type="caution">
    <text evidence="9">The sequence shown here is derived from an EMBL/GenBank/DDBJ whole genome shotgun (WGS) entry which is preliminary data.</text>
</comment>
<dbReference type="InterPro" id="IPR049326">
    <property type="entry name" value="Rhodopsin_dom_fungi"/>
</dbReference>
<keyword evidence="10" id="KW-1185">Reference proteome</keyword>
<evidence type="ECO:0000256" key="2">
    <source>
        <dbReference type="ARBA" id="ARBA00022692"/>
    </source>
</evidence>
<keyword evidence="3 7" id="KW-1133">Transmembrane helix</keyword>
<evidence type="ECO:0000256" key="7">
    <source>
        <dbReference type="SAM" id="Phobius"/>
    </source>
</evidence>
<feature type="transmembrane region" description="Helical" evidence="7">
    <location>
        <begin position="221"/>
        <end position="240"/>
    </location>
</feature>
<feature type="domain" description="Rhodopsin" evidence="8">
    <location>
        <begin position="26"/>
        <end position="285"/>
    </location>
</feature>
<sequence length="376" mass="41157">MVAGPAVSAFVTSIVFTSLSFIVVALRLYTRIIVVGNVGVDDYLIPAALAASIGFSVVVMHRKLPPLRLENAKRHGRHVLTYSTTEIKFGLGMPMATITPDNLVRFLQCLWATIPTYNLALLFCKLSIIFSYLRVFKVATTQKICKAMLVVLAVYGAWTVFGSIFMCVPVQAFWGDGTGRCMDRLAFWFSNAALNIATDIIIVVIPIPLIRTLQISRKQKIALIMVFAVGGFVCITSIIRLRSLYEISISPDTSRDGVHIATWSGIEINVAIICASAPALKPLIAKAFPKLLASTQRSNMRSGQLYGRTGGESHHMQSMKSRTGKKPSHNIAIETKIEVMSHNGSQMDLVRTGGNTTVAECYSTEERPPAQGRSMV</sequence>
<proteinExistence type="inferred from homology"/>
<dbReference type="Pfam" id="PF20684">
    <property type="entry name" value="Fung_rhodopsin"/>
    <property type="match status" value="1"/>
</dbReference>
<evidence type="ECO:0000259" key="8">
    <source>
        <dbReference type="Pfam" id="PF20684"/>
    </source>
</evidence>
<gene>
    <name evidence="9" type="ORF">CGGC5_v008861</name>
</gene>
<accession>A0A7J6J070</accession>
<feature type="transmembrane region" description="Helical" evidence="7">
    <location>
        <begin position="6"/>
        <end position="30"/>
    </location>
</feature>
<evidence type="ECO:0000256" key="6">
    <source>
        <dbReference type="SAM" id="MobiDB-lite"/>
    </source>
</evidence>
<feature type="transmembrane region" description="Helical" evidence="7">
    <location>
        <begin position="186"/>
        <end position="209"/>
    </location>
</feature>
<evidence type="ECO:0000256" key="3">
    <source>
        <dbReference type="ARBA" id="ARBA00022989"/>
    </source>
</evidence>
<keyword evidence="4 7" id="KW-0472">Membrane</keyword>
<dbReference type="Proteomes" id="UP000011096">
    <property type="component" value="Unassembled WGS sequence"/>
</dbReference>
<evidence type="ECO:0000256" key="4">
    <source>
        <dbReference type="ARBA" id="ARBA00023136"/>
    </source>
</evidence>
<evidence type="ECO:0000313" key="9">
    <source>
        <dbReference type="EMBL" id="KAF4482786.1"/>
    </source>
</evidence>
<dbReference type="GO" id="GO:0016020">
    <property type="term" value="C:membrane"/>
    <property type="evidence" value="ECO:0007669"/>
    <property type="project" value="UniProtKB-SubCell"/>
</dbReference>
<comment type="subcellular location">
    <subcellularLocation>
        <location evidence="1">Membrane</location>
        <topology evidence="1">Multi-pass membrane protein</topology>
    </subcellularLocation>
</comment>
<dbReference type="GeneID" id="43618807"/>
<dbReference type="PANTHER" id="PTHR33048:SF47">
    <property type="entry name" value="INTEGRAL MEMBRANE PROTEIN-RELATED"/>
    <property type="match status" value="1"/>
</dbReference>
<dbReference type="InParanoid" id="A0A7J6J070"/>
<feature type="transmembrane region" description="Helical" evidence="7">
    <location>
        <begin position="147"/>
        <end position="174"/>
    </location>
</feature>
<keyword evidence="2 7" id="KW-0812">Transmembrane</keyword>
<dbReference type="PANTHER" id="PTHR33048">
    <property type="entry name" value="PTH11-LIKE INTEGRAL MEMBRANE PROTEIN (AFU_ORTHOLOGUE AFUA_5G11245)"/>
    <property type="match status" value="1"/>
</dbReference>
<dbReference type="InterPro" id="IPR052337">
    <property type="entry name" value="SAT4-like"/>
</dbReference>
<name>A0A7J6J070_COLFN</name>
<organism evidence="9 10">
    <name type="scientific">Colletotrichum fructicola (strain Nara gc5)</name>
    <name type="common">Anthracnose fungus</name>
    <name type="synonym">Colletotrichum gloeosporioides (strain Nara gc5)</name>
    <dbReference type="NCBI Taxonomy" id="1213859"/>
    <lineage>
        <taxon>Eukaryota</taxon>
        <taxon>Fungi</taxon>
        <taxon>Dikarya</taxon>
        <taxon>Ascomycota</taxon>
        <taxon>Pezizomycotina</taxon>
        <taxon>Sordariomycetes</taxon>
        <taxon>Hypocreomycetidae</taxon>
        <taxon>Glomerellales</taxon>
        <taxon>Glomerellaceae</taxon>
        <taxon>Colletotrichum</taxon>
        <taxon>Colletotrichum gloeosporioides species complex</taxon>
    </lineage>
</organism>
<feature type="region of interest" description="Disordered" evidence="6">
    <location>
        <begin position="303"/>
        <end position="329"/>
    </location>
</feature>
<comment type="similarity">
    <text evidence="5">Belongs to the SAT4 family.</text>
</comment>
<reference evidence="9 10" key="2">
    <citation type="submission" date="2020-04" db="EMBL/GenBank/DDBJ databases">
        <title>Genome sequencing and assembly of multiple isolates from the Colletotrichum gloeosporioides species complex.</title>
        <authorList>
            <person name="Gan P."/>
            <person name="Shirasu K."/>
        </authorList>
    </citation>
    <scope>NUCLEOTIDE SEQUENCE [LARGE SCALE GENOMIC DNA]</scope>
    <source>
        <strain evidence="9 10">Nara gc5</strain>
    </source>
</reference>
<dbReference type="AlphaFoldDB" id="A0A7J6J070"/>
<evidence type="ECO:0000256" key="5">
    <source>
        <dbReference type="ARBA" id="ARBA00038359"/>
    </source>
</evidence>
<protein>
    <submittedName>
        <fullName evidence="9">Satratoxin biosynthesis SC1 cluster protein 4</fullName>
    </submittedName>
</protein>
<reference evidence="9 10" key="1">
    <citation type="submission" date="2012-08" db="EMBL/GenBank/DDBJ databases">
        <authorList>
            <person name="Gan P.H.P."/>
            <person name="Ikeda K."/>
            <person name="Irieda H."/>
            <person name="Narusaka M."/>
            <person name="O'Connell R.J."/>
            <person name="Narusaka Y."/>
            <person name="Takano Y."/>
            <person name="Kubo Y."/>
            <person name="Shirasu K."/>
        </authorList>
    </citation>
    <scope>NUCLEOTIDE SEQUENCE [LARGE SCALE GENOMIC DNA]</scope>
    <source>
        <strain evidence="9 10">Nara gc5</strain>
    </source>
</reference>
<dbReference type="EMBL" id="ANPB02000005">
    <property type="protein sequence ID" value="KAF4482786.1"/>
    <property type="molecule type" value="Genomic_DNA"/>
</dbReference>
<feature type="transmembrane region" description="Helical" evidence="7">
    <location>
        <begin position="42"/>
        <end position="61"/>
    </location>
</feature>
<feature type="transmembrane region" description="Helical" evidence="7">
    <location>
        <begin position="116"/>
        <end position="135"/>
    </location>
</feature>
<dbReference type="OrthoDB" id="3648173at2759"/>